<sequence length="557" mass="60447">MKAGFSSKFKLYSLLGLLLFAFGFQLTCSTSAYAAEAPVRLAVLPWKVNAAPEHAYLRSAVTDMLASRVGAGQGAQVEIVRGDLVEKAIEAYPVAARTESYGKVARKIGKAAGADYVLYGSISVLGGVVSLDATLLDVNEGKTTPLSDRGENIDALLGMTERMAFNIASTMTGVDPSENLTYTGRFGTSDGEERAATFSGPGGGPGGEGFFRQSTKSGRKFGWKKNFNDFAIAMELGDLDGDGRKEGYILTRTDVIVTKVGANGFERVARVKGGPEVRNVSISAFDSDGDGKQELYVSRLKGDFADSCILEKTGGAYKFTSCGLPYFVKAVVIEGDGPVLISQGFRRAWGFSRKLYRMERKSKGFKKAGRFKLPKGVDLYDFELFDLTGEGENNLVTMEADRRIRIYIKKGRKWKVDWTSPDKYGGTLNVIELDTGKQQGDVAKVVKMRSKMLRTDLDGDGLPELIVKKNEAGGVFGDRSEHVRQFKSGTVRSLSWDGVVLEENWRTKEMVGYIADVLIDDTDGDGISEVMILFVDGGRVPVGSGRSTVVSYIFSGS</sequence>
<dbReference type="InterPro" id="IPR028994">
    <property type="entry name" value="Integrin_alpha_N"/>
</dbReference>
<dbReference type="Gene3D" id="3.40.50.10610">
    <property type="entry name" value="ABC-type transport auxiliary lipoprotein component"/>
    <property type="match status" value="1"/>
</dbReference>
<organism evidence="1">
    <name type="scientific">hydrothermal vent metagenome</name>
    <dbReference type="NCBI Taxonomy" id="652676"/>
    <lineage>
        <taxon>unclassified sequences</taxon>
        <taxon>metagenomes</taxon>
        <taxon>ecological metagenomes</taxon>
    </lineage>
</organism>
<evidence type="ECO:0000313" key="1">
    <source>
        <dbReference type="EMBL" id="VAW36945.1"/>
    </source>
</evidence>
<gene>
    <name evidence="1" type="ORF">MNBD_DELTA02-965</name>
</gene>
<protein>
    <submittedName>
        <fullName evidence="1">Uncharacterized protein</fullName>
    </submittedName>
</protein>
<accession>A0A3B0V086</accession>
<dbReference type="EMBL" id="UOEZ01000047">
    <property type="protein sequence ID" value="VAW36945.1"/>
    <property type="molecule type" value="Genomic_DNA"/>
</dbReference>
<dbReference type="SUPFAM" id="SSF69318">
    <property type="entry name" value="Integrin alpha N-terminal domain"/>
    <property type="match status" value="1"/>
</dbReference>
<dbReference type="AlphaFoldDB" id="A0A3B0V086"/>
<name>A0A3B0V086_9ZZZZ</name>
<reference evidence="1" key="1">
    <citation type="submission" date="2018-06" db="EMBL/GenBank/DDBJ databases">
        <authorList>
            <person name="Zhirakovskaya E."/>
        </authorList>
    </citation>
    <scope>NUCLEOTIDE SEQUENCE</scope>
</reference>
<proteinExistence type="predicted"/>